<keyword evidence="5" id="KW-0560">Oxidoreductase</keyword>
<dbReference type="InterPro" id="IPR017972">
    <property type="entry name" value="Cyt_P450_CS"/>
</dbReference>
<evidence type="ECO:0000256" key="4">
    <source>
        <dbReference type="ARBA" id="ARBA00023004"/>
    </source>
</evidence>
<dbReference type="SUPFAM" id="SSF48264">
    <property type="entry name" value="Cytochrome P450"/>
    <property type="match status" value="1"/>
</dbReference>
<keyword evidence="6" id="KW-0472">Membrane</keyword>
<dbReference type="EMBL" id="JAZHXI010000015">
    <property type="protein sequence ID" value="KAL2063829.1"/>
    <property type="molecule type" value="Genomic_DNA"/>
</dbReference>
<gene>
    <name evidence="7" type="ORF">VTL71DRAFT_5634</name>
</gene>
<evidence type="ECO:0000313" key="7">
    <source>
        <dbReference type="EMBL" id="KAL2063829.1"/>
    </source>
</evidence>
<evidence type="ECO:0000256" key="2">
    <source>
        <dbReference type="ARBA" id="ARBA00010617"/>
    </source>
</evidence>
<keyword evidence="4 5" id="KW-0408">Iron</keyword>
<evidence type="ECO:0000313" key="8">
    <source>
        <dbReference type="Proteomes" id="UP001595075"/>
    </source>
</evidence>
<evidence type="ECO:0000256" key="3">
    <source>
        <dbReference type="ARBA" id="ARBA00022723"/>
    </source>
</evidence>
<proteinExistence type="inferred from homology"/>
<comment type="cofactor">
    <cofactor evidence="1">
        <name>heme</name>
        <dbReference type="ChEBI" id="CHEBI:30413"/>
    </cofactor>
</comment>
<dbReference type="PRINTS" id="PR00385">
    <property type="entry name" value="P450"/>
</dbReference>
<dbReference type="InterPro" id="IPR001128">
    <property type="entry name" value="Cyt_P450"/>
</dbReference>
<dbReference type="PANTHER" id="PTHR24305:SF166">
    <property type="entry name" value="CYTOCHROME P450 12A4, MITOCHONDRIAL-RELATED"/>
    <property type="match status" value="1"/>
</dbReference>
<dbReference type="CDD" id="cd11059">
    <property type="entry name" value="CYP_fungal"/>
    <property type="match status" value="1"/>
</dbReference>
<dbReference type="PANTHER" id="PTHR24305">
    <property type="entry name" value="CYTOCHROME P450"/>
    <property type="match status" value="1"/>
</dbReference>
<dbReference type="PROSITE" id="PS00086">
    <property type="entry name" value="CYTOCHROME_P450"/>
    <property type="match status" value="1"/>
</dbReference>
<keyword evidence="8" id="KW-1185">Reference proteome</keyword>
<keyword evidence="3 5" id="KW-0479">Metal-binding</keyword>
<dbReference type="Proteomes" id="UP001595075">
    <property type="component" value="Unassembled WGS sequence"/>
</dbReference>
<dbReference type="InterPro" id="IPR050121">
    <property type="entry name" value="Cytochrome_P450_monoxygenase"/>
</dbReference>
<keyword evidence="5" id="KW-0503">Monooxygenase</keyword>
<comment type="similarity">
    <text evidence="2 5">Belongs to the cytochrome P450 family.</text>
</comment>
<keyword evidence="6" id="KW-1133">Transmembrane helix</keyword>
<evidence type="ECO:0008006" key="9">
    <source>
        <dbReference type="Google" id="ProtNLM"/>
    </source>
</evidence>
<name>A0ABR4C3C2_9HELO</name>
<organism evidence="7 8">
    <name type="scientific">Oculimacula yallundae</name>
    <dbReference type="NCBI Taxonomy" id="86028"/>
    <lineage>
        <taxon>Eukaryota</taxon>
        <taxon>Fungi</taxon>
        <taxon>Dikarya</taxon>
        <taxon>Ascomycota</taxon>
        <taxon>Pezizomycotina</taxon>
        <taxon>Leotiomycetes</taxon>
        <taxon>Helotiales</taxon>
        <taxon>Ploettnerulaceae</taxon>
        <taxon>Oculimacula</taxon>
    </lineage>
</organism>
<evidence type="ECO:0000256" key="5">
    <source>
        <dbReference type="RuleBase" id="RU000461"/>
    </source>
</evidence>
<reference evidence="7 8" key="1">
    <citation type="journal article" date="2024" name="Commun. Biol.">
        <title>Comparative genomic analysis of thermophilic fungi reveals convergent evolutionary adaptations and gene losses.</title>
        <authorList>
            <person name="Steindorff A.S."/>
            <person name="Aguilar-Pontes M.V."/>
            <person name="Robinson A.J."/>
            <person name="Andreopoulos B."/>
            <person name="LaButti K."/>
            <person name="Kuo A."/>
            <person name="Mondo S."/>
            <person name="Riley R."/>
            <person name="Otillar R."/>
            <person name="Haridas S."/>
            <person name="Lipzen A."/>
            <person name="Grimwood J."/>
            <person name="Schmutz J."/>
            <person name="Clum A."/>
            <person name="Reid I.D."/>
            <person name="Moisan M.C."/>
            <person name="Butler G."/>
            <person name="Nguyen T.T.M."/>
            <person name="Dewar K."/>
            <person name="Conant G."/>
            <person name="Drula E."/>
            <person name="Henrissat B."/>
            <person name="Hansel C."/>
            <person name="Singer S."/>
            <person name="Hutchinson M.I."/>
            <person name="de Vries R.P."/>
            <person name="Natvig D.O."/>
            <person name="Powell A.J."/>
            <person name="Tsang A."/>
            <person name="Grigoriev I.V."/>
        </authorList>
    </citation>
    <scope>NUCLEOTIDE SEQUENCE [LARGE SCALE GENOMIC DNA]</scope>
    <source>
        <strain evidence="7 8">CBS 494.80</strain>
    </source>
</reference>
<dbReference type="Gene3D" id="1.10.630.10">
    <property type="entry name" value="Cytochrome P450"/>
    <property type="match status" value="1"/>
</dbReference>
<dbReference type="Pfam" id="PF00067">
    <property type="entry name" value="p450"/>
    <property type="match status" value="1"/>
</dbReference>
<dbReference type="PRINTS" id="PR00465">
    <property type="entry name" value="EP450IV"/>
</dbReference>
<accession>A0ABR4C3C2</accession>
<dbReference type="InterPro" id="IPR036396">
    <property type="entry name" value="Cyt_P450_sf"/>
</dbReference>
<feature type="transmembrane region" description="Helical" evidence="6">
    <location>
        <begin position="6"/>
        <end position="24"/>
    </location>
</feature>
<evidence type="ECO:0000256" key="1">
    <source>
        <dbReference type="ARBA" id="ARBA00001971"/>
    </source>
</evidence>
<comment type="caution">
    <text evidence="7">The sequence shown here is derived from an EMBL/GenBank/DDBJ whole genome shotgun (WGS) entry which is preliminary data.</text>
</comment>
<keyword evidence="5" id="KW-0349">Heme</keyword>
<sequence length="534" mass="61196">MDSLSVTNISIIVLAIFATYRLLVQPLFVSPLSKIPSAHYSAHISPFWIYYVRYSNIENKVLYELHNKKGPILRLAPNELSINCYEQGLKTVYTGGFEKTKFYFRRFANYNGTTNLFSIIDRISHSRRKRMLTNVYAKSYVLASPTTQATTKIIIYDRLLPLIHSSTEEEKPMEMLSLNYAYSIDSFTAYQYGQSLASNFINDIRKRTWFLDNYFAPRPYMFWYVEVPNFSLWMAKFGIQLVPKWTREAAQSLEDWSLDICDRAEELLSQDAPPAAADMPVVFAQQLAAMQKQDLGPTARCNDPDSLSISQPYPHRLEIASDMHCHSAAALETSGDTLTYVYYELSRRQDLQKRLREELHTLPNPLIYPLLEGKEVELPDFKVFDSLPILDAVLQETLRLWPAVPGGQPRVTPFPPCSLAGYDNIPPGVRVQASAYSLHRNPEIFKDPEDWKPERWLEATPEQLTQMRRWFWAWGSGGRMCIGSNVAIHTMKFAIGSIYTNYSSTIVDAEGIELAEGYTAGPKGNKLLLQYRYI</sequence>
<protein>
    <recommendedName>
        <fullName evidence="9">Cytochrome P450</fullName>
    </recommendedName>
</protein>
<evidence type="ECO:0000256" key="6">
    <source>
        <dbReference type="SAM" id="Phobius"/>
    </source>
</evidence>
<dbReference type="InterPro" id="IPR002403">
    <property type="entry name" value="Cyt_P450_E_grp-IV"/>
</dbReference>
<keyword evidence="6" id="KW-0812">Transmembrane</keyword>